<dbReference type="PANTHER" id="PTHR31632">
    <property type="entry name" value="IRON TRANSPORTER FTH1"/>
    <property type="match status" value="1"/>
</dbReference>
<gene>
    <name evidence="7" type="ORF">E2C06_11960</name>
</gene>
<dbReference type="Pfam" id="PF03239">
    <property type="entry name" value="FTR1"/>
    <property type="match status" value="1"/>
</dbReference>
<dbReference type="AlphaFoldDB" id="A0A4R5QI48"/>
<keyword evidence="8" id="KW-1185">Reference proteome</keyword>
<proteinExistence type="inferred from homology"/>
<evidence type="ECO:0000256" key="2">
    <source>
        <dbReference type="ARBA" id="ARBA00008333"/>
    </source>
</evidence>
<comment type="similarity">
    <text evidence="2">Belongs to the oxidase-dependent Fe transporter (OFeT) (TC 9.A.10.1) family.</text>
</comment>
<evidence type="ECO:0000256" key="3">
    <source>
        <dbReference type="ARBA" id="ARBA00022692"/>
    </source>
</evidence>
<dbReference type="GO" id="GO:0015093">
    <property type="term" value="F:ferrous iron transmembrane transporter activity"/>
    <property type="evidence" value="ECO:0007669"/>
    <property type="project" value="TreeGrafter"/>
</dbReference>
<keyword evidence="3 6" id="KW-0812">Transmembrane</keyword>
<dbReference type="InterPro" id="IPR004923">
    <property type="entry name" value="FTR1/Fip1/EfeU"/>
</dbReference>
<evidence type="ECO:0000313" key="7">
    <source>
        <dbReference type="EMBL" id="TDH62321.1"/>
    </source>
</evidence>
<feature type="transmembrane region" description="Helical" evidence="6">
    <location>
        <begin position="231"/>
        <end position="250"/>
    </location>
</feature>
<feature type="transmembrane region" description="Helical" evidence="6">
    <location>
        <begin position="182"/>
        <end position="202"/>
    </location>
</feature>
<keyword evidence="4 6" id="KW-1133">Transmembrane helix</keyword>
<evidence type="ECO:0000256" key="5">
    <source>
        <dbReference type="ARBA" id="ARBA00023136"/>
    </source>
</evidence>
<name>A0A4R5QI48_9PROT</name>
<protein>
    <submittedName>
        <fullName evidence="7">Iron permease FTR1</fullName>
    </submittedName>
</protein>
<evidence type="ECO:0000256" key="6">
    <source>
        <dbReference type="SAM" id="Phobius"/>
    </source>
</evidence>
<evidence type="ECO:0000256" key="1">
    <source>
        <dbReference type="ARBA" id="ARBA00004141"/>
    </source>
</evidence>
<comment type="subcellular location">
    <subcellularLocation>
        <location evidence="1">Membrane</location>
        <topology evidence="1">Multi-pass membrane protein</topology>
    </subcellularLocation>
</comment>
<sequence length="262" mass="27594">MGSVAVEAAVILLREGLEVILVLAALTAFLRRAAPDRMGALRWGALAGLAASLVLAVTYATWSGGAHDDRVEGVTCLVAAALMLWTGGWMWLRSDPRAWTGALKRQAERALASGRVATAVGGIGFLAVFREGAETVLFLLALGTTAVSLGPMLLGLGVAALCLTVLWWVVSRATLRLPLRPLFVATSVFLLAMAARFVGAGIQEFQEQAVVPFTPVEIPDWLADLGVAPSWEALALQIAVLMAVAVFIALPRRKPPMSAAAE</sequence>
<dbReference type="Proteomes" id="UP000295096">
    <property type="component" value="Unassembled WGS sequence"/>
</dbReference>
<feature type="transmembrane region" description="Helical" evidence="6">
    <location>
        <begin position="43"/>
        <end position="62"/>
    </location>
</feature>
<dbReference type="RefSeq" id="WP_133288837.1">
    <property type="nucleotide sequence ID" value="NZ_SMSJ01000012.1"/>
</dbReference>
<comment type="caution">
    <text evidence="7">The sequence shown here is derived from an EMBL/GenBank/DDBJ whole genome shotgun (WGS) entry which is preliminary data.</text>
</comment>
<dbReference type="EMBL" id="SMSJ01000012">
    <property type="protein sequence ID" value="TDH62321.1"/>
    <property type="molecule type" value="Genomic_DNA"/>
</dbReference>
<evidence type="ECO:0000313" key="8">
    <source>
        <dbReference type="Proteomes" id="UP000295096"/>
    </source>
</evidence>
<feature type="transmembrane region" description="Helical" evidence="6">
    <location>
        <begin position="74"/>
        <end position="92"/>
    </location>
</feature>
<organism evidence="7 8">
    <name type="scientific">Dankookia rubra</name>
    <dbReference type="NCBI Taxonomy" id="1442381"/>
    <lineage>
        <taxon>Bacteria</taxon>
        <taxon>Pseudomonadati</taxon>
        <taxon>Pseudomonadota</taxon>
        <taxon>Alphaproteobacteria</taxon>
        <taxon>Acetobacterales</taxon>
        <taxon>Roseomonadaceae</taxon>
        <taxon>Dankookia</taxon>
    </lineage>
</organism>
<feature type="transmembrane region" description="Helical" evidence="6">
    <location>
        <begin position="112"/>
        <end position="129"/>
    </location>
</feature>
<reference evidence="7 8" key="1">
    <citation type="journal article" date="2016" name="J. Microbiol.">
        <title>Dankookia rubra gen. nov., sp. nov., an alphaproteobacterium isolated from sediment of a shallow stream.</title>
        <authorList>
            <person name="Kim W.H."/>
            <person name="Kim D.H."/>
            <person name="Kang K."/>
            <person name="Ahn T.Y."/>
        </authorList>
    </citation>
    <scope>NUCLEOTIDE SEQUENCE [LARGE SCALE GENOMIC DNA]</scope>
    <source>
        <strain evidence="7 8">JCM30602</strain>
    </source>
</reference>
<keyword evidence="5 6" id="KW-0472">Membrane</keyword>
<feature type="transmembrane region" description="Helical" evidence="6">
    <location>
        <begin position="149"/>
        <end position="170"/>
    </location>
</feature>
<evidence type="ECO:0000256" key="4">
    <source>
        <dbReference type="ARBA" id="ARBA00022989"/>
    </source>
</evidence>
<dbReference type="PANTHER" id="PTHR31632:SF2">
    <property type="entry name" value="PLASMA MEMBRANE IRON PERMEASE"/>
    <property type="match status" value="1"/>
</dbReference>
<dbReference type="OrthoDB" id="9779283at2"/>
<dbReference type="GO" id="GO:0033573">
    <property type="term" value="C:high-affinity iron permease complex"/>
    <property type="evidence" value="ECO:0007669"/>
    <property type="project" value="InterPro"/>
</dbReference>
<accession>A0A4R5QI48</accession>
<feature type="transmembrane region" description="Helical" evidence="6">
    <location>
        <begin position="12"/>
        <end position="31"/>
    </location>
</feature>